<dbReference type="SUPFAM" id="SSF56935">
    <property type="entry name" value="Porins"/>
    <property type="match status" value="1"/>
</dbReference>
<feature type="domain" description="TonB-dependent receptor plug" evidence="6">
    <location>
        <begin position="45"/>
        <end position="156"/>
    </location>
</feature>
<feature type="domain" description="TonB-dependent receptor-like beta-barrel" evidence="5">
    <location>
        <begin position="507"/>
        <end position="1055"/>
    </location>
</feature>
<dbReference type="NCBIfam" id="TIGR01782">
    <property type="entry name" value="TonB-Xanth-Caul"/>
    <property type="match status" value="1"/>
</dbReference>
<dbReference type="PANTHER" id="PTHR40980:SF3">
    <property type="entry name" value="TONB-DEPENDENT RECEPTOR-LIKE BETA-BARREL DOMAIN-CONTAINING PROTEIN"/>
    <property type="match status" value="1"/>
</dbReference>
<dbReference type="Pfam" id="PF00593">
    <property type="entry name" value="TonB_dep_Rec_b-barrel"/>
    <property type="match status" value="1"/>
</dbReference>
<comment type="subcellular location">
    <subcellularLocation>
        <location evidence="1 4">Cell outer membrane</location>
    </subcellularLocation>
</comment>
<evidence type="ECO:0000313" key="7">
    <source>
        <dbReference type="EMBL" id="NVD43415.1"/>
    </source>
</evidence>
<comment type="similarity">
    <text evidence="4">Belongs to the TonB-dependent receptor family.</text>
</comment>
<accession>A0A850H303</accession>
<protein>
    <submittedName>
        <fullName evidence="7">TonB-dependent receptor</fullName>
    </submittedName>
</protein>
<dbReference type="InterPro" id="IPR036942">
    <property type="entry name" value="Beta-barrel_TonB_sf"/>
</dbReference>
<proteinExistence type="inferred from homology"/>
<dbReference type="Gene3D" id="2.40.170.20">
    <property type="entry name" value="TonB-dependent receptor, beta-barrel domain"/>
    <property type="match status" value="1"/>
</dbReference>
<evidence type="ECO:0000313" key="8">
    <source>
        <dbReference type="Proteomes" id="UP000561438"/>
    </source>
</evidence>
<dbReference type="EMBL" id="JABWGV010000001">
    <property type="protein sequence ID" value="NVD43415.1"/>
    <property type="molecule type" value="Genomic_DNA"/>
</dbReference>
<dbReference type="InterPro" id="IPR000531">
    <property type="entry name" value="Beta-barrel_TonB"/>
</dbReference>
<gene>
    <name evidence="7" type="ORF">HUV48_00095</name>
</gene>
<organism evidence="7 8">
    <name type="scientific">Qipengyuania atrilutea</name>
    <dbReference type="NCBI Taxonomy" id="2744473"/>
    <lineage>
        <taxon>Bacteria</taxon>
        <taxon>Pseudomonadati</taxon>
        <taxon>Pseudomonadota</taxon>
        <taxon>Alphaproteobacteria</taxon>
        <taxon>Sphingomonadales</taxon>
        <taxon>Erythrobacteraceae</taxon>
        <taxon>Qipengyuania</taxon>
    </lineage>
</organism>
<keyword evidence="7" id="KW-0675">Receptor</keyword>
<dbReference type="Gene3D" id="2.170.130.10">
    <property type="entry name" value="TonB-dependent receptor, plug domain"/>
    <property type="match status" value="1"/>
</dbReference>
<evidence type="ECO:0000259" key="6">
    <source>
        <dbReference type="Pfam" id="PF07715"/>
    </source>
</evidence>
<evidence type="ECO:0000256" key="1">
    <source>
        <dbReference type="ARBA" id="ARBA00004442"/>
    </source>
</evidence>
<evidence type="ECO:0000256" key="4">
    <source>
        <dbReference type="RuleBase" id="RU003357"/>
    </source>
</evidence>
<evidence type="ECO:0000259" key="5">
    <source>
        <dbReference type="Pfam" id="PF00593"/>
    </source>
</evidence>
<dbReference type="GO" id="GO:0009279">
    <property type="term" value="C:cell outer membrane"/>
    <property type="evidence" value="ECO:0007669"/>
    <property type="project" value="UniProtKB-SubCell"/>
</dbReference>
<reference evidence="7 8" key="1">
    <citation type="submission" date="2020-06" db="EMBL/GenBank/DDBJ databases">
        <title>Altererythrobacter sp. HHU K3-1.</title>
        <authorList>
            <person name="Zhang D."/>
            <person name="Xue H."/>
        </authorList>
    </citation>
    <scope>NUCLEOTIDE SEQUENCE [LARGE SCALE GENOMIC DNA]</scope>
    <source>
        <strain evidence="7 8">HHU K3-1</strain>
    </source>
</reference>
<keyword evidence="3" id="KW-0998">Cell outer membrane</keyword>
<dbReference type="InterPro" id="IPR037066">
    <property type="entry name" value="Plug_dom_sf"/>
</dbReference>
<keyword evidence="4" id="KW-0798">TonB box</keyword>
<dbReference type="InterPro" id="IPR012910">
    <property type="entry name" value="Plug_dom"/>
</dbReference>
<evidence type="ECO:0000256" key="3">
    <source>
        <dbReference type="ARBA" id="ARBA00023237"/>
    </source>
</evidence>
<sequence length="1098" mass="120180">MVVGSLLYGSSAFAQDIEAEAAPVDDNVIIVSGIRQSLANAQDIKRDADTVVDAITAEDIGALPDRSVTEALQRVPGIAINRFAGSNDPDHFSVEGSGVTIRGLNFVRSEFNGRTAFAAGVNGQALNFADVPSELLGSVIISKNATADMIEGGLAGTVNLNTRKPFDSGSDDLKIAFSAEANYGDFREEWTPTFSGLISKAWTTDAGRFGLLVSGAFSQIKSRADGLQVANYQTRDGQLAQLANENRFVCRNPLPAPTDTMTLPPPNAACGNFGTAGADGFADYADYRVAPVGGQFRTQEYNRKRDGIAASAQWESLDERTRLTAEFIRSHTTNDWGEYTYETAPDLTEYSTYPLGCQQNANGPAVIDSNGVVNPDDETPPRAQCPVGEYQDFVYDENGLFQSGYIVDASNGWRGDPAASPFVPIGGSQFSLARREVADETTNTDYSLNLYHELTDRLTVELDAQYATSKRDNLDVSVFGSLFADQELDISGDYPEIIPHKPQFLGYTWSQPGEALANASDAEYFNDPRFQFWRAAMDHAEDSKGEQFAFAADFAYDFGEDTFLREVKFGGRYQGREQDVRFTTYNWGKLSEVWTGGRPVNFADTAADQSERYEFPNFFRGEVLAPPGAFYYSGDLTGDYQNAIGFFQNIQDLAVAQGGNRNSNWTPLAGREGAINGTPYTPFDIQTIDQDDYALYGMLRFGSDTMFGNIRFSGNVGVRYVKSDVRSAGTRGPGNAADLGFTAEYAVQCALVERSEAQGGGFVRPGGLCTLGPVDFDATRAFLDNSGQFEQRGKEYDYFLPSANLKFGLTDDLILRLAASKVLSRPENSYIRNYFTPGFTTDGIYTAQAGNPNLLPATAWQFDAGLEWYFDTVGSLTLNAFYKDIKNFFYNETRDISITNAAGETRSVSVRGPANFDGSGKVKGFEVAYQQTFDFLPQPLDGFGMQANYTYIDSEGLPNTFLNGAEVVNPSTIPPGNLPLEQLSKHNYNVAGFYEKGPVSVRAAYNWRSRFLLTAADVIFPYYSIFNEPTGQLDASAFLNIGSVLGLPGDLRVGVQGVNLLNEVTKTTQAYTGDPDDLAPRSFFMNDRRFSFIIRGNF</sequence>
<keyword evidence="2 4" id="KW-0472">Membrane</keyword>
<comment type="caution">
    <text evidence="7">The sequence shown here is derived from an EMBL/GenBank/DDBJ whole genome shotgun (WGS) entry which is preliminary data.</text>
</comment>
<name>A0A850H303_9SPHN</name>
<keyword evidence="8" id="KW-1185">Reference proteome</keyword>
<dbReference type="PANTHER" id="PTHR40980">
    <property type="entry name" value="PLUG DOMAIN-CONTAINING PROTEIN"/>
    <property type="match status" value="1"/>
</dbReference>
<dbReference type="Pfam" id="PF07715">
    <property type="entry name" value="Plug"/>
    <property type="match status" value="1"/>
</dbReference>
<dbReference type="Proteomes" id="UP000561438">
    <property type="component" value="Unassembled WGS sequence"/>
</dbReference>
<dbReference type="AlphaFoldDB" id="A0A850H303"/>
<dbReference type="InterPro" id="IPR010104">
    <property type="entry name" value="TonB_rcpt_bac"/>
</dbReference>
<evidence type="ECO:0000256" key="2">
    <source>
        <dbReference type="ARBA" id="ARBA00023136"/>
    </source>
</evidence>